<protein>
    <submittedName>
        <fullName evidence="1">Uncharacterized protein</fullName>
    </submittedName>
</protein>
<proteinExistence type="predicted"/>
<evidence type="ECO:0000313" key="2">
    <source>
        <dbReference type="Proteomes" id="UP000657918"/>
    </source>
</evidence>
<gene>
    <name evidence="1" type="ORF">SADUNF_Sadunf06G0023300</name>
</gene>
<keyword evidence="2" id="KW-1185">Reference proteome</keyword>
<reference evidence="1 2" key="1">
    <citation type="submission" date="2020-10" db="EMBL/GenBank/DDBJ databases">
        <title>Plant Genome Project.</title>
        <authorList>
            <person name="Zhang R.-G."/>
        </authorList>
    </citation>
    <scope>NUCLEOTIDE SEQUENCE [LARGE SCALE GENOMIC DNA]</scope>
    <source>
        <strain evidence="1">FAFU-HL-1</strain>
        <tissue evidence="1">Leaf</tissue>
    </source>
</reference>
<dbReference type="Proteomes" id="UP000657918">
    <property type="component" value="Unassembled WGS sequence"/>
</dbReference>
<dbReference type="EMBL" id="JADGMS010000006">
    <property type="protein sequence ID" value="KAF9679519.1"/>
    <property type="molecule type" value="Genomic_DNA"/>
</dbReference>
<comment type="caution">
    <text evidence="1">The sequence shown here is derived from an EMBL/GenBank/DDBJ whole genome shotgun (WGS) entry which is preliminary data.</text>
</comment>
<accession>A0A835MWJ8</accession>
<dbReference type="AlphaFoldDB" id="A0A835MWJ8"/>
<name>A0A835MWJ8_9ROSI</name>
<organism evidence="1 2">
    <name type="scientific">Salix dunnii</name>
    <dbReference type="NCBI Taxonomy" id="1413687"/>
    <lineage>
        <taxon>Eukaryota</taxon>
        <taxon>Viridiplantae</taxon>
        <taxon>Streptophyta</taxon>
        <taxon>Embryophyta</taxon>
        <taxon>Tracheophyta</taxon>
        <taxon>Spermatophyta</taxon>
        <taxon>Magnoliopsida</taxon>
        <taxon>eudicotyledons</taxon>
        <taxon>Gunneridae</taxon>
        <taxon>Pentapetalae</taxon>
        <taxon>rosids</taxon>
        <taxon>fabids</taxon>
        <taxon>Malpighiales</taxon>
        <taxon>Salicaceae</taxon>
        <taxon>Saliceae</taxon>
        <taxon>Salix</taxon>
    </lineage>
</organism>
<dbReference type="Gene3D" id="6.10.250.940">
    <property type="match status" value="1"/>
</dbReference>
<sequence>MKDALSQPVSSLEDNNSSGVIVGTYNWVLLPLVHKSGENIDLRVGDKTFLCLNRKDMQETLHAKLVGTRQWSFCSRFVDGRKVYGKITDFVYRISIWEASCLAEVMEKILMAMCLELCFILTIEIVPLKNR</sequence>
<evidence type="ECO:0000313" key="1">
    <source>
        <dbReference type="EMBL" id="KAF9679519.1"/>
    </source>
</evidence>